<accession>A0AA85J6V2</accession>
<dbReference type="WBParaSite" id="TREG1_134350.1">
    <property type="protein sequence ID" value="TREG1_134350.1"/>
    <property type="gene ID" value="TREG1_134350"/>
</dbReference>
<evidence type="ECO:0000313" key="2">
    <source>
        <dbReference type="WBParaSite" id="TREG1_134350.1"/>
    </source>
</evidence>
<protein>
    <submittedName>
        <fullName evidence="2">Uncharacterized protein</fullName>
    </submittedName>
</protein>
<proteinExistence type="predicted"/>
<evidence type="ECO:0000313" key="1">
    <source>
        <dbReference type="Proteomes" id="UP000050795"/>
    </source>
</evidence>
<keyword evidence="1" id="KW-1185">Reference proteome</keyword>
<dbReference type="Proteomes" id="UP000050795">
    <property type="component" value="Unassembled WGS sequence"/>
</dbReference>
<organism evidence="1 2">
    <name type="scientific">Trichobilharzia regenti</name>
    <name type="common">Nasal bird schistosome</name>
    <dbReference type="NCBI Taxonomy" id="157069"/>
    <lineage>
        <taxon>Eukaryota</taxon>
        <taxon>Metazoa</taxon>
        <taxon>Spiralia</taxon>
        <taxon>Lophotrochozoa</taxon>
        <taxon>Platyhelminthes</taxon>
        <taxon>Trematoda</taxon>
        <taxon>Digenea</taxon>
        <taxon>Strigeidida</taxon>
        <taxon>Schistosomatoidea</taxon>
        <taxon>Schistosomatidae</taxon>
        <taxon>Trichobilharzia</taxon>
    </lineage>
</organism>
<reference evidence="2" key="2">
    <citation type="submission" date="2023-11" db="UniProtKB">
        <authorList>
            <consortium name="WormBaseParasite"/>
        </authorList>
    </citation>
    <scope>IDENTIFICATION</scope>
</reference>
<dbReference type="AlphaFoldDB" id="A0AA85J6V2"/>
<reference evidence="1" key="1">
    <citation type="submission" date="2022-06" db="EMBL/GenBank/DDBJ databases">
        <authorList>
            <person name="Berger JAMES D."/>
            <person name="Berger JAMES D."/>
        </authorList>
    </citation>
    <scope>NUCLEOTIDE SEQUENCE [LARGE SCALE GENOMIC DNA]</scope>
</reference>
<sequence>MKPVGNQTKHLTINLMLTSNWLALHRKLHRVLRVDHGLISVREPLKTSTGVLDSCFTSLGWESSVVHIRPTARVRTQDLSVTRKAGSYNIQPLGPDSPMASS</sequence>
<name>A0AA85J6V2_TRIRE</name>